<evidence type="ECO:0008006" key="3">
    <source>
        <dbReference type="Google" id="ProtNLM"/>
    </source>
</evidence>
<proteinExistence type="predicted"/>
<gene>
    <name evidence="1" type="ORF">AOC05_02270</name>
</gene>
<dbReference type="SUPFAM" id="SSF55144">
    <property type="entry name" value="LigT-like"/>
    <property type="match status" value="1"/>
</dbReference>
<evidence type="ECO:0000313" key="1">
    <source>
        <dbReference type="EMBL" id="ALE91451.1"/>
    </source>
</evidence>
<sequence length="187" mass="20038">MIMPGIGQSGASPAPHPDSLGVIISMPPALAAELRAWREMFGGPDVAAVPPHITLISGRATGTWAHAAEHVRSVARSWAPFEVSLRGTGTFAPISPVVFLNLVDGVDNCLDLHERLLDGPVEHLLDFVFHPHLTVAHDLDAETMARAEREMADFSADFQVLSIGLYDYSHGGWSLCEELPLGKAEGA</sequence>
<reference evidence="2" key="1">
    <citation type="submission" date="2015-09" db="EMBL/GenBank/DDBJ databases">
        <title>Complete genome of Arthrobacter alpinus strain R3.8.</title>
        <authorList>
            <person name="See-Too W.S."/>
            <person name="Chan K.G."/>
        </authorList>
    </citation>
    <scope>NUCLEOTIDE SEQUENCE [LARGE SCALE GENOMIC DNA]</scope>
    <source>
        <strain evidence="2">R3.8</strain>
    </source>
</reference>
<dbReference type="InterPro" id="IPR009097">
    <property type="entry name" value="Cyclic_Pdiesterase"/>
</dbReference>
<dbReference type="EMBL" id="CP012677">
    <property type="protein sequence ID" value="ALE91451.1"/>
    <property type="molecule type" value="Genomic_DNA"/>
</dbReference>
<dbReference type="AlphaFoldDB" id="A0A0M4RMS7"/>
<dbReference type="PANTHER" id="PTHR40037">
    <property type="entry name" value="PHOSPHOESTERASE YJCG-RELATED"/>
    <property type="match status" value="1"/>
</dbReference>
<dbReference type="Proteomes" id="UP000062833">
    <property type="component" value="Chromosome"/>
</dbReference>
<organism evidence="1 2">
    <name type="scientific">Arthrobacter alpinus</name>
    <dbReference type="NCBI Taxonomy" id="656366"/>
    <lineage>
        <taxon>Bacteria</taxon>
        <taxon>Bacillati</taxon>
        <taxon>Actinomycetota</taxon>
        <taxon>Actinomycetes</taxon>
        <taxon>Micrococcales</taxon>
        <taxon>Micrococcaceae</taxon>
        <taxon>Arthrobacter</taxon>
    </lineage>
</organism>
<dbReference type="PATRIC" id="fig|656366.3.peg.510"/>
<evidence type="ECO:0000313" key="2">
    <source>
        <dbReference type="Proteomes" id="UP000062833"/>
    </source>
</evidence>
<dbReference type="InterPro" id="IPR050580">
    <property type="entry name" value="2H_phosphoesterase_YjcG-like"/>
</dbReference>
<protein>
    <recommendedName>
        <fullName evidence="3">2'-5' RNA ligase</fullName>
    </recommendedName>
</protein>
<name>A0A0M4RMS7_9MICC</name>
<dbReference type="KEGG" id="aaq:AOC05_02270"/>
<dbReference type="PANTHER" id="PTHR40037:SF1">
    <property type="entry name" value="PHOSPHOESTERASE SAOUHSC_00951-RELATED"/>
    <property type="match status" value="1"/>
</dbReference>
<accession>A0A0M4RMS7</accession>
<keyword evidence="2" id="KW-1185">Reference proteome</keyword>
<dbReference type="Gene3D" id="3.90.1140.10">
    <property type="entry name" value="Cyclic phosphodiesterase"/>
    <property type="match status" value="1"/>
</dbReference>
<dbReference type="Pfam" id="PF13563">
    <property type="entry name" value="2_5_RNA_ligase2"/>
    <property type="match status" value="1"/>
</dbReference>